<reference evidence="1" key="1">
    <citation type="submission" date="2021-02" db="EMBL/GenBank/DDBJ databases">
        <authorList>
            <person name="Nowell W R."/>
        </authorList>
    </citation>
    <scope>NUCLEOTIDE SEQUENCE</scope>
    <source>
        <strain evidence="1">Ploen Becks lab</strain>
    </source>
</reference>
<dbReference type="PANTHER" id="PTHR38696">
    <property type="entry name" value="MEDIATOR OF RNA POLYMERASE II TRANSCRIPTION SUBUNIT 13"/>
    <property type="match status" value="1"/>
</dbReference>
<sequence length="476" mass="55207">MGGTPSVNLGYHEQICQNYFSVQMSGSDRFRLILAPEDIKNITRNVLNSIWLIQKEESQLGFIEFKLQGTPWYSSGEDDLNVKYFLCSLLQAYYQQGWFLKASTDLERQSSETDVLFFQKNIPIKTSVICLSLNSTDKIRVLAPENIYPLIKHSVVTSWPKGIQRERMFDKSYEIKLYGNPWTDWSRDSSESFDIPILILELMRNLFRNGWEFLGAIDSGKRQTSLNALYFRYAPDEINKNDIENTRFFAMSLNKSDRVRLHRADEDLKSLLTNPNYGMQSLWQKGIQNQKIVNNAYEFKLSGNPWDSSGDEAVESRRLLNDLFNLFSRYGWSLYGTCDLTKSETNKSTFFFRTKPIEPKHLVNFCVSLNETDKIRLIGGNPSLTQEVKEAILQGWQKGIQEESNYYGSDQIKLRGYPFSTTGADKVYTCVMMTLILNNLEKKGFKLLCSADVSQKYYSDDNNRYPVDLHSWFFEN</sequence>
<protein>
    <submittedName>
        <fullName evidence="1">Uncharacterized protein</fullName>
    </submittedName>
</protein>
<accession>A0A813QXY8</accession>
<keyword evidence="2" id="KW-1185">Reference proteome</keyword>
<evidence type="ECO:0000313" key="2">
    <source>
        <dbReference type="Proteomes" id="UP000663879"/>
    </source>
</evidence>
<dbReference type="OrthoDB" id="57679at2759"/>
<organism evidence="1 2">
    <name type="scientific">Brachionus calyciflorus</name>
    <dbReference type="NCBI Taxonomy" id="104777"/>
    <lineage>
        <taxon>Eukaryota</taxon>
        <taxon>Metazoa</taxon>
        <taxon>Spiralia</taxon>
        <taxon>Gnathifera</taxon>
        <taxon>Rotifera</taxon>
        <taxon>Eurotatoria</taxon>
        <taxon>Monogononta</taxon>
        <taxon>Pseudotrocha</taxon>
        <taxon>Ploima</taxon>
        <taxon>Brachionidae</taxon>
        <taxon>Brachionus</taxon>
    </lineage>
</organism>
<dbReference type="EMBL" id="CAJNOC010000547">
    <property type="protein sequence ID" value="CAF0775027.1"/>
    <property type="molecule type" value="Genomic_DNA"/>
</dbReference>
<dbReference type="AlphaFoldDB" id="A0A813QXY8"/>
<dbReference type="PANTHER" id="PTHR38696:SF1">
    <property type="entry name" value="MEDIATOR OF RNA POLYMERASE II TRANSCRIPTION SUBUNIT 13"/>
    <property type="match status" value="1"/>
</dbReference>
<dbReference type="Proteomes" id="UP000663879">
    <property type="component" value="Unassembled WGS sequence"/>
</dbReference>
<proteinExistence type="predicted"/>
<name>A0A813QXY8_9BILA</name>
<evidence type="ECO:0000313" key="1">
    <source>
        <dbReference type="EMBL" id="CAF0775027.1"/>
    </source>
</evidence>
<comment type="caution">
    <text evidence="1">The sequence shown here is derived from an EMBL/GenBank/DDBJ whole genome shotgun (WGS) entry which is preliminary data.</text>
</comment>
<gene>
    <name evidence="1" type="ORF">OXX778_LOCUS5160</name>
</gene>